<dbReference type="AlphaFoldDB" id="A0A8C0VEU4"/>
<accession>A0A8C0VEU4</accession>
<protein>
    <recommendedName>
        <fullName evidence="1">Ubiquitin-like domain-containing protein</fullName>
    </recommendedName>
</protein>
<organism evidence="2 3">
    <name type="scientific">Cyanistes caeruleus</name>
    <name type="common">Eurasian blue tit</name>
    <name type="synonym">Parus caeruleus</name>
    <dbReference type="NCBI Taxonomy" id="156563"/>
    <lineage>
        <taxon>Eukaryota</taxon>
        <taxon>Metazoa</taxon>
        <taxon>Chordata</taxon>
        <taxon>Craniata</taxon>
        <taxon>Vertebrata</taxon>
        <taxon>Euteleostomi</taxon>
        <taxon>Archelosauria</taxon>
        <taxon>Archosauria</taxon>
        <taxon>Dinosauria</taxon>
        <taxon>Saurischia</taxon>
        <taxon>Theropoda</taxon>
        <taxon>Coelurosauria</taxon>
        <taxon>Aves</taxon>
        <taxon>Neognathae</taxon>
        <taxon>Neoaves</taxon>
        <taxon>Telluraves</taxon>
        <taxon>Australaves</taxon>
        <taxon>Passeriformes</taxon>
        <taxon>Paridae</taxon>
        <taxon>Cyanistes</taxon>
    </lineage>
</organism>
<feature type="domain" description="Ubiquitin-like" evidence="1">
    <location>
        <begin position="1"/>
        <end position="37"/>
    </location>
</feature>
<reference evidence="2" key="2">
    <citation type="submission" date="2025-09" db="UniProtKB">
        <authorList>
            <consortium name="Ensembl"/>
        </authorList>
    </citation>
    <scope>IDENTIFICATION</scope>
</reference>
<evidence type="ECO:0000313" key="3">
    <source>
        <dbReference type="Proteomes" id="UP000694410"/>
    </source>
</evidence>
<dbReference type="Pfam" id="PF14560">
    <property type="entry name" value="Ubiquitin_2"/>
    <property type="match status" value="1"/>
</dbReference>
<keyword evidence="3" id="KW-1185">Reference proteome</keyword>
<dbReference type="Proteomes" id="UP000694410">
    <property type="component" value="Unplaced"/>
</dbReference>
<dbReference type="Ensembl" id="ENSCCET00000032602.1">
    <property type="protein sequence ID" value="ENSCCEP00000021460.1"/>
    <property type="gene ID" value="ENSCCEG00000019441.1"/>
</dbReference>
<dbReference type="Gene3D" id="3.10.20.90">
    <property type="entry name" value="Phosphatidylinositol 3-kinase Catalytic Subunit, Chain A, domain 1"/>
    <property type="match status" value="1"/>
</dbReference>
<dbReference type="InterPro" id="IPR029071">
    <property type="entry name" value="Ubiquitin-like_domsf"/>
</dbReference>
<proteinExistence type="predicted"/>
<name>A0A8C0VEU4_CYACU</name>
<dbReference type="InterPro" id="IPR000626">
    <property type="entry name" value="Ubiquitin-like_dom"/>
</dbReference>
<evidence type="ECO:0000259" key="1">
    <source>
        <dbReference type="Pfam" id="PF14560"/>
    </source>
</evidence>
<sequence>MQLELFGAQDEPLGPLDCDEALLGSFPISDGCRIHVSHLCHLGTGQGDTGGHWGQGTAG</sequence>
<dbReference type="SUPFAM" id="SSF54236">
    <property type="entry name" value="Ubiquitin-like"/>
    <property type="match status" value="1"/>
</dbReference>
<evidence type="ECO:0000313" key="2">
    <source>
        <dbReference type="Ensembl" id="ENSCCEP00000021460.1"/>
    </source>
</evidence>
<reference evidence="2" key="1">
    <citation type="submission" date="2025-08" db="UniProtKB">
        <authorList>
            <consortium name="Ensembl"/>
        </authorList>
    </citation>
    <scope>IDENTIFICATION</scope>
</reference>